<keyword evidence="2" id="KW-0812">Transmembrane</keyword>
<protein>
    <submittedName>
        <fullName evidence="3">Uncharacterized protein</fullName>
    </submittedName>
</protein>
<feature type="compositionally biased region" description="Polar residues" evidence="1">
    <location>
        <begin position="12"/>
        <end position="48"/>
    </location>
</feature>
<reference evidence="3 4" key="1">
    <citation type="journal article" date="2016" name="Nat. Commun.">
        <title>Thousands of microbial genomes shed light on interconnected biogeochemical processes in an aquifer system.</title>
        <authorList>
            <person name="Anantharaman K."/>
            <person name="Brown C.T."/>
            <person name="Hug L.A."/>
            <person name="Sharon I."/>
            <person name="Castelle C.J."/>
            <person name="Probst A.J."/>
            <person name="Thomas B.C."/>
            <person name="Singh A."/>
            <person name="Wilkins M.J."/>
            <person name="Karaoz U."/>
            <person name="Brodie E.L."/>
            <person name="Williams K.H."/>
            <person name="Hubbard S.S."/>
            <person name="Banfield J.F."/>
        </authorList>
    </citation>
    <scope>NUCLEOTIDE SEQUENCE [LARGE SCALE GENOMIC DNA]</scope>
</reference>
<accession>A0A1F8BJD4</accession>
<organism evidence="3 4">
    <name type="scientific">Candidatus Woesebacteria bacterium RIFCSPLOWO2_01_FULL_39_25</name>
    <dbReference type="NCBI Taxonomy" id="1802521"/>
    <lineage>
        <taxon>Bacteria</taxon>
        <taxon>Candidatus Woeseibacteriota</taxon>
    </lineage>
</organism>
<gene>
    <name evidence="3" type="ORF">A2893_03575</name>
</gene>
<evidence type="ECO:0000313" key="3">
    <source>
        <dbReference type="EMBL" id="OGM64177.1"/>
    </source>
</evidence>
<sequence>MDPTKSSDENQSRATTTSPDQAQAGVTASENQLQTPIDPIQSTTPEALNTSTNLPVESVYTNETVIPSQPPKSKKKLFIFGFLIFVFLLFIGAAGLTYAVAYEKIKLEKYPDIQKKVASFVMSLPFMPKTPEYILAKSALAHQDVTKQSFDVSLAIESDDLASSIGLSSIDVGAKGSVDYSDPKNLKFLADTSITKEFNFELRKTDKILYFKINKLPAFLLSLLGLKPETFDPVLDKWVAYDTTPLDTEARRSIEDREIDPLSEEYLEENFSKYIDDKVLEKMKLESVTEDGIEMYKISLDADAELIDHFGDKLEAEQSKYQGSSIYSKPTEPVKLSEIIKRMNWEMYIDKKDYYTRKVIVQMDMEIDNGDYINPFLMGTTGSGSEKSKMTFAFAMKSDKFGEEVIIDIPQESITFEEFTNSFSEIMQSFYGGLLTP</sequence>
<evidence type="ECO:0000256" key="1">
    <source>
        <dbReference type="SAM" id="MobiDB-lite"/>
    </source>
</evidence>
<feature type="transmembrane region" description="Helical" evidence="2">
    <location>
        <begin position="77"/>
        <end position="101"/>
    </location>
</feature>
<keyword evidence="2" id="KW-1133">Transmembrane helix</keyword>
<keyword evidence="2" id="KW-0472">Membrane</keyword>
<proteinExistence type="predicted"/>
<dbReference type="Proteomes" id="UP000176725">
    <property type="component" value="Unassembled WGS sequence"/>
</dbReference>
<evidence type="ECO:0000256" key="2">
    <source>
        <dbReference type="SAM" id="Phobius"/>
    </source>
</evidence>
<dbReference type="STRING" id="1802521.A2893_03575"/>
<feature type="region of interest" description="Disordered" evidence="1">
    <location>
        <begin position="1"/>
        <end position="48"/>
    </location>
</feature>
<evidence type="ECO:0000313" key="4">
    <source>
        <dbReference type="Proteomes" id="UP000176725"/>
    </source>
</evidence>
<name>A0A1F8BJD4_9BACT</name>
<comment type="caution">
    <text evidence="3">The sequence shown here is derived from an EMBL/GenBank/DDBJ whole genome shotgun (WGS) entry which is preliminary data.</text>
</comment>
<dbReference type="EMBL" id="MGHH01000013">
    <property type="protein sequence ID" value="OGM64177.1"/>
    <property type="molecule type" value="Genomic_DNA"/>
</dbReference>
<feature type="compositionally biased region" description="Basic and acidic residues" evidence="1">
    <location>
        <begin position="1"/>
        <end position="11"/>
    </location>
</feature>
<dbReference type="AlphaFoldDB" id="A0A1F8BJD4"/>